<dbReference type="AlphaFoldDB" id="A0A8T0VTR6"/>
<evidence type="ECO:0000313" key="3">
    <source>
        <dbReference type="Proteomes" id="UP000823388"/>
    </source>
</evidence>
<reference evidence="2" key="1">
    <citation type="submission" date="2020-05" db="EMBL/GenBank/DDBJ databases">
        <title>WGS assembly of Panicum virgatum.</title>
        <authorList>
            <person name="Lovell J.T."/>
            <person name="Jenkins J."/>
            <person name="Shu S."/>
            <person name="Juenger T.E."/>
            <person name="Schmutz J."/>
        </authorList>
    </citation>
    <scope>NUCLEOTIDE SEQUENCE</scope>
    <source>
        <strain evidence="2">AP13</strain>
    </source>
</reference>
<comment type="caution">
    <text evidence="2">The sequence shown here is derived from an EMBL/GenBank/DDBJ whole genome shotgun (WGS) entry which is preliminary data.</text>
</comment>
<protein>
    <submittedName>
        <fullName evidence="2">Uncharacterized protein</fullName>
    </submittedName>
</protein>
<feature type="compositionally biased region" description="Low complexity" evidence="1">
    <location>
        <begin position="205"/>
        <end position="217"/>
    </location>
</feature>
<dbReference type="PANTHER" id="PTHR34303:SF8">
    <property type="entry name" value="OS09G0372600 PROTEIN"/>
    <property type="match status" value="1"/>
</dbReference>
<evidence type="ECO:0000256" key="1">
    <source>
        <dbReference type="SAM" id="MobiDB-lite"/>
    </source>
</evidence>
<feature type="region of interest" description="Disordered" evidence="1">
    <location>
        <begin position="198"/>
        <end position="217"/>
    </location>
</feature>
<sequence length="260" mass="29236">MAYPDYPIDPPLRLDYVDVFMPFVRMHRFSNLTFATILPPVAAPSAFLRRAFQSVGGNPRVRFAPSSHGSQLVIFDDVFAREASVLRPPFLFRGHSVSLERIEETANRFSFQHEAFIALSIEDFPLEHWRREHIMHSVPPFGNPHFIDPVCLTIADYSAVIVMVKVKSLFDIPHLIHFKNYDGSGSMGRVHIIHFEEDDTDSDSNSDSNGSDAPLSPVLLLSPRPTGPFPRLPPSFPPTPHPVVDLSWAALCRPPLVLAY</sequence>
<proteinExistence type="predicted"/>
<gene>
    <name evidence="2" type="ORF">PVAP13_2NG323506</name>
</gene>
<organism evidence="2 3">
    <name type="scientific">Panicum virgatum</name>
    <name type="common">Blackwell switchgrass</name>
    <dbReference type="NCBI Taxonomy" id="38727"/>
    <lineage>
        <taxon>Eukaryota</taxon>
        <taxon>Viridiplantae</taxon>
        <taxon>Streptophyta</taxon>
        <taxon>Embryophyta</taxon>
        <taxon>Tracheophyta</taxon>
        <taxon>Spermatophyta</taxon>
        <taxon>Magnoliopsida</taxon>
        <taxon>Liliopsida</taxon>
        <taxon>Poales</taxon>
        <taxon>Poaceae</taxon>
        <taxon>PACMAD clade</taxon>
        <taxon>Panicoideae</taxon>
        <taxon>Panicodae</taxon>
        <taxon>Paniceae</taxon>
        <taxon>Panicinae</taxon>
        <taxon>Panicum</taxon>
        <taxon>Panicum sect. Hiantes</taxon>
    </lineage>
</organism>
<keyword evidence="3" id="KW-1185">Reference proteome</keyword>
<evidence type="ECO:0000313" key="2">
    <source>
        <dbReference type="EMBL" id="KAG2634909.1"/>
    </source>
</evidence>
<dbReference type="PANTHER" id="PTHR34303">
    <property type="entry name" value="OS01G0890400 PROTEIN-RELATED"/>
    <property type="match status" value="1"/>
</dbReference>
<dbReference type="Proteomes" id="UP000823388">
    <property type="component" value="Chromosome 2N"/>
</dbReference>
<name>A0A8T0VTR6_PANVG</name>
<accession>A0A8T0VTR6</accession>
<dbReference type="EMBL" id="CM029040">
    <property type="protein sequence ID" value="KAG2634909.1"/>
    <property type="molecule type" value="Genomic_DNA"/>
</dbReference>